<reference evidence="2 3" key="1">
    <citation type="journal article" date="2019" name="Int. J. Syst. Evol. Microbiol.">
        <title>The Global Catalogue of Microorganisms (GCM) 10K type strain sequencing project: providing services to taxonomists for standard genome sequencing and annotation.</title>
        <authorList>
            <consortium name="The Broad Institute Genomics Platform"/>
            <consortium name="The Broad Institute Genome Sequencing Center for Infectious Disease"/>
            <person name="Wu L."/>
            <person name="Ma J."/>
        </authorList>
    </citation>
    <scope>NUCLEOTIDE SEQUENCE [LARGE SCALE GENOMIC DNA]</scope>
    <source>
        <strain evidence="2 3">NBRC 111368</strain>
    </source>
</reference>
<feature type="transmembrane region" description="Helical" evidence="1">
    <location>
        <begin position="6"/>
        <end position="36"/>
    </location>
</feature>
<keyword evidence="3" id="KW-1185">Reference proteome</keyword>
<accession>A0ABD5S532</accession>
<gene>
    <name evidence="2" type="ORF">ACFQE1_20140</name>
</gene>
<evidence type="ECO:0000256" key="1">
    <source>
        <dbReference type="SAM" id="Phobius"/>
    </source>
</evidence>
<dbReference type="Proteomes" id="UP001596328">
    <property type="component" value="Unassembled WGS sequence"/>
</dbReference>
<comment type="caution">
    <text evidence="2">The sequence shown here is derived from an EMBL/GenBank/DDBJ whole genome shotgun (WGS) entry which is preliminary data.</text>
</comment>
<organism evidence="2 3">
    <name type="scientific">Halobium palmae</name>
    <dbReference type="NCBI Taxonomy" id="1776492"/>
    <lineage>
        <taxon>Archaea</taxon>
        <taxon>Methanobacteriati</taxon>
        <taxon>Methanobacteriota</taxon>
        <taxon>Stenosarchaea group</taxon>
        <taxon>Halobacteria</taxon>
        <taxon>Halobacteriales</taxon>
        <taxon>Haloferacaceae</taxon>
        <taxon>Halobium</taxon>
    </lineage>
</organism>
<dbReference type="EMBL" id="JBHSWU010001274">
    <property type="protein sequence ID" value="MFC6726634.1"/>
    <property type="molecule type" value="Genomic_DNA"/>
</dbReference>
<proteinExistence type="predicted"/>
<name>A0ABD5S532_9EURY</name>
<keyword evidence="1" id="KW-0472">Membrane</keyword>
<evidence type="ECO:0000313" key="3">
    <source>
        <dbReference type="Proteomes" id="UP001596328"/>
    </source>
</evidence>
<keyword evidence="1" id="KW-1133">Transmembrane helix</keyword>
<protein>
    <submittedName>
        <fullName evidence="2">Transporter</fullName>
    </submittedName>
</protein>
<sequence length="43" mass="4409">MKASTIVIVLGALLAIFGLPIPGLSVLGILIVLLGLGARYVDF</sequence>
<keyword evidence="1" id="KW-0812">Transmembrane</keyword>
<evidence type="ECO:0000313" key="2">
    <source>
        <dbReference type="EMBL" id="MFC6726634.1"/>
    </source>
</evidence>
<dbReference type="AlphaFoldDB" id="A0ABD5S532"/>